<accession>A0A9P4JSF0</accession>
<keyword evidence="5" id="KW-1185">Reference proteome</keyword>
<keyword evidence="2" id="KW-0175">Coiled coil</keyword>
<dbReference type="GO" id="GO:0006351">
    <property type="term" value="P:DNA-templated transcription"/>
    <property type="evidence" value="ECO:0007669"/>
    <property type="project" value="InterPro"/>
</dbReference>
<organism evidence="4 5">
    <name type="scientific">Delitschia confertaspora ATCC 74209</name>
    <dbReference type="NCBI Taxonomy" id="1513339"/>
    <lineage>
        <taxon>Eukaryota</taxon>
        <taxon>Fungi</taxon>
        <taxon>Dikarya</taxon>
        <taxon>Ascomycota</taxon>
        <taxon>Pezizomycotina</taxon>
        <taxon>Dothideomycetes</taxon>
        <taxon>Pleosporomycetidae</taxon>
        <taxon>Pleosporales</taxon>
        <taxon>Delitschiaceae</taxon>
        <taxon>Delitschia</taxon>
    </lineage>
</organism>
<feature type="domain" description="Xylanolytic transcriptional activator regulatory" evidence="3">
    <location>
        <begin position="187"/>
        <end position="384"/>
    </location>
</feature>
<dbReference type="Pfam" id="PF04082">
    <property type="entry name" value="Fungal_trans"/>
    <property type="match status" value="1"/>
</dbReference>
<dbReference type="PANTHER" id="PTHR47785">
    <property type="entry name" value="ZN(II)2CYS6 TRANSCRIPTION FACTOR (EUROFUNG)-RELATED-RELATED"/>
    <property type="match status" value="1"/>
</dbReference>
<evidence type="ECO:0000313" key="4">
    <source>
        <dbReference type="EMBL" id="KAF2202414.1"/>
    </source>
</evidence>
<dbReference type="Proteomes" id="UP000799536">
    <property type="component" value="Unassembled WGS sequence"/>
</dbReference>
<evidence type="ECO:0000256" key="1">
    <source>
        <dbReference type="ARBA" id="ARBA00023242"/>
    </source>
</evidence>
<proteinExistence type="predicted"/>
<dbReference type="InterPro" id="IPR007219">
    <property type="entry name" value="XnlR_reg_dom"/>
</dbReference>
<dbReference type="PANTHER" id="PTHR47785:SF6">
    <property type="entry name" value="ZN(II)2CYS6 TRANSCRIPTION FACTOR (EUROFUNG)"/>
    <property type="match status" value="1"/>
</dbReference>
<evidence type="ECO:0000313" key="5">
    <source>
        <dbReference type="Proteomes" id="UP000799536"/>
    </source>
</evidence>
<evidence type="ECO:0000259" key="3">
    <source>
        <dbReference type="Pfam" id="PF04082"/>
    </source>
</evidence>
<dbReference type="AlphaFoldDB" id="A0A9P4JSF0"/>
<keyword evidence="1" id="KW-0539">Nucleus</keyword>
<gene>
    <name evidence="4" type="ORF">GQ43DRAFT_430807</name>
</gene>
<dbReference type="InterPro" id="IPR053181">
    <property type="entry name" value="EcdB-like_regulator"/>
</dbReference>
<dbReference type="EMBL" id="ML993938">
    <property type="protein sequence ID" value="KAF2202414.1"/>
    <property type="molecule type" value="Genomic_DNA"/>
</dbReference>
<dbReference type="GO" id="GO:0003677">
    <property type="term" value="F:DNA binding"/>
    <property type="evidence" value="ECO:0007669"/>
    <property type="project" value="InterPro"/>
</dbReference>
<feature type="coiled-coil region" evidence="2">
    <location>
        <begin position="20"/>
        <end position="47"/>
    </location>
</feature>
<dbReference type="CDD" id="cd12148">
    <property type="entry name" value="fungal_TF_MHR"/>
    <property type="match status" value="1"/>
</dbReference>
<name>A0A9P4JSF0_9PLEO</name>
<evidence type="ECO:0000256" key="2">
    <source>
        <dbReference type="SAM" id="Coils"/>
    </source>
</evidence>
<protein>
    <recommendedName>
        <fullName evidence="3">Xylanolytic transcriptional activator regulatory domain-containing protein</fullName>
    </recommendedName>
</protein>
<sequence>MTDAECVYPEPRTTKKDQSMAVAINAIRRLEAKVEDLTTALNSSRVLSSQTTFDHASSPQLTLTPQMHSTPLHHLSSIALHEHERAASTAFSPPARETLSEVPNQAPEVLGQTPLSFSQHGVARWPAVRKFLPAEFVLARDGLPKDFVVELESHRERLPITINSPFGGYSEHWLTELPLSVIKGLSDAYFAVFNRIMPVLDKHHFSSTLGVALETEFGYDIETCLLLSVLALGCLAVKAHEEGNFPLPNRSDLRHTPGFERPEWYDVVTEDPPGLMFFNEARKRFGFLMCQNDLQTCQFYMLSTHYYAQILRPIDSWTMVNRAASCCMSLLKRKDFIDFDVWEGDMVSRVFWSTLMYETILIQELNLPLSVLQEYEADVPIPKFTPYPRSTATKMGGVLDEDEAYFNFHFLAQVAHRIILTRIRHNLYFFSDRESFPPPGLVAEMHHQLEQWRTNLPPAIQFSDGDTQCAWPSPAHVIAEAMLKSRYFVAKFHIGRPILYKTLHAPALATENDYHGVQDCLKSGMYWPATMGLCSQMTSAQPLKFGWCTQFFGQVLFFHTVARSPDRKLREMLPMGWQEWVQTMLGLIERCGQYSPAIAKDAELLRIL</sequence>
<dbReference type="OrthoDB" id="6133115at2759"/>
<reference evidence="4" key="1">
    <citation type="journal article" date="2020" name="Stud. Mycol.">
        <title>101 Dothideomycetes genomes: a test case for predicting lifestyles and emergence of pathogens.</title>
        <authorList>
            <person name="Haridas S."/>
            <person name="Albert R."/>
            <person name="Binder M."/>
            <person name="Bloem J."/>
            <person name="Labutti K."/>
            <person name="Salamov A."/>
            <person name="Andreopoulos B."/>
            <person name="Baker S."/>
            <person name="Barry K."/>
            <person name="Bills G."/>
            <person name="Bluhm B."/>
            <person name="Cannon C."/>
            <person name="Castanera R."/>
            <person name="Culley D."/>
            <person name="Daum C."/>
            <person name="Ezra D."/>
            <person name="Gonzalez J."/>
            <person name="Henrissat B."/>
            <person name="Kuo A."/>
            <person name="Liang C."/>
            <person name="Lipzen A."/>
            <person name="Lutzoni F."/>
            <person name="Magnuson J."/>
            <person name="Mondo S."/>
            <person name="Nolan M."/>
            <person name="Ohm R."/>
            <person name="Pangilinan J."/>
            <person name="Park H.-J."/>
            <person name="Ramirez L."/>
            <person name="Alfaro M."/>
            <person name="Sun H."/>
            <person name="Tritt A."/>
            <person name="Yoshinaga Y."/>
            <person name="Zwiers L.-H."/>
            <person name="Turgeon B."/>
            <person name="Goodwin S."/>
            <person name="Spatafora J."/>
            <person name="Crous P."/>
            <person name="Grigoriev I."/>
        </authorList>
    </citation>
    <scope>NUCLEOTIDE SEQUENCE</scope>
    <source>
        <strain evidence="4">ATCC 74209</strain>
    </source>
</reference>
<comment type="caution">
    <text evidence="4">The sequence shown here is derived from an EMBL/GenBank/DDBJ whole genome shotgun (WGS) entry which is preliminary data.</text>
</comment>
<dbReference type="GO" id="GO:0008270">
    <property type="term" value="F:zinc ion binding"/>
    <property type="evidence" value="ECO:0007669"/>
    <property type="project" value="InterPro"/>
</dbReference>